<evidence type="ECO:0000256" key="5">
    <source>
        <dbReference type="ARBA" id="ARBA00023002"/>
    </source>
</evidence>
<dbReference type="InterPro" id="IPR036249">
    <property type="entry name" value="Thioredoxin-like_sf"/>
</dbReference>
<keyword evidence="4" id="KW-0049">Antioxidant</keyword>
<dbReference type="GO" id="GO:0045454">
    <property type="term" value="P:cell redox homeostasis"/>
    <property type="evidence" value="ECO:0007669"/>
    <property type="project" value="TreeGrafter"/>
</dbReference>
<name>A0A387G5C7_9HYPH</name>
<evidence type="ECO:0000256" key="1">
    <source>
        <dbReference type="ARBA" id="ARBA00003330"/>
    </source>
</evidence>
<reference evidence="13 14" key="1">
    <citation type="submission" date="2018-10" db="EMBL/GenBank/DDBJ databases">
        <title>Rhizobium etli, R. leguminosarum and a new Rhizobium genospecies from Phaseolus dumosus.</title>
        <authorList>
            <person name="Ramirez-Puebla S.T."/>
            <person name="Rogel-Hernandez M.A."/>
            <person name="Guerrero G."/>
            <person name="Ormeno-Orrillo E."/>
            <person name="Martinez-Romero J.C."/>
            <person name="Negrete-Yankelevich S."/>
            <person name="Martinez-Romero E."/>
        </authorList>
    </citation>
    <scope>NUCLEOTIDE SEQUENCE [LARGE SCALE GENOMIC DNA]</scope>
    <source>
        <strain evidence="13 14">CCGE525</strain>
        <plasmid evidence="14">prccge525c</plasmid>
    </source>
</reference>
<accession>A0A387G5C7</accession>
<dbReference type="EC" id="1.11.1.24" evidence="2"/>
<evidence type="ECO:0000256" key="3">
    <source>
        <dbReference type="ARBA" id="ARBA00022559"/>
    </source>
</evidence>
<comment type="function">
    <text evidence="1">Thiol-specific peroxidase that catalyzes the reduction of hydrogen peroxide and organic hydroperoxides to water and alcohols, respectively. Plays a role in cell protection against oxidative stress by detoxifying peroxides and as sensor of hydrogen peroxide-mediated signaling events.</text>
</comment>
<keyword evidence="3" id="KW-0575">Peroxidase</keyword>
<geneLocation type="plasmid" evidence="14">
    <name>prccge525c</name>
</geneLocation>
<dbReference type="InterPro" id="IPR050924">
    <property type="entry name" value="Peroxiredoxin_BCP/PrxQ"/>
</dbReference>
<evidence type="ECO:0000256" key="7">
    <source>
        <dbReference type="ARBA" id="ARBA00023284"/>
    </source>
</evidence>
<dbReference type="SUPFAM" id="SSF52833">
    <property type="entry name" value="Thioredoxin-like"/>
    <property type="match status" value="1"/>
</dbReference>
<dbReference type="OrthoDB" id="9809746at2"/>
<keyword evidence="5" id="KW-0560">Oxidoreductase</keyword>
<evidence type="ECO:0000256" key="8">
    <source>
        <dbReference type="ARBA" id="ARBA00032824"/>
    </source>
</evidence>
<dbReference type="InterPro" id="IPR013766">
    <property type="entry name" value="Thioredoxin_domain"/>
</dbReference>
<gene>
    <name evidence="13" type="ORF">CCGE525_31490</name>
</gene>
<dbReference type="GO" id="GO:0008379">
    <property type="term" value="F:thioredoxin peroxidase activity"/>
    <property type="evidence" value="ECO:0007669"/>
    <property type="project" value="TreeGrafter"/>
</dbReference>
<dbReference type="KEGG" id="rjg:CCGE525_31490"/>
<evidence type="ECO:0000259" key="12">
    <source>
        <dbReference type="PROSITE" id="PS51352"/>
    </source>
</evidence>
<evidence type="ECO:0000256" key="11">
    <source>
        <dbReference type="ARBA" id="ARBA00049091"/>
    </source>
</evidence>
<evidence type="ECO:0000313" key="14">
    <source>
        <dbReference type="Proteomes" id="UP000282195"/>
    </source>
</evidence>
<organism evidence="13 14">
    <name type="scientific">Rhizobium jaguaris</name>
    <dbReference type="NCBI Taxonomy" id="1312183"/>
    <lineage>
        <taxon>Bacteria</taxon>
        <taxon>Pseudomonadati</taxon>
        <taxon>Pseudomonadota</taxon>
        <taxon>Alphaproteobacteria</taxon>
        <taxon>Hyphomicrobiales</taxon>
        <taxon>Rhizobiaceae</taxon>
        <taxon>Rhizobium/Agrobacterium group</taxon>
        <taxon>Rhizobium</taxon>
    </lineage>
</organism>
<dbReference type="PANTHER" id="PTHR42801">
    <property type="entry name" value="THIOREDOXIN-DEPENDENT PEROXIDE REDUCTASE"/>
    <property type="match status" value="1"/>
</dbReference>
<sequence>MLLQDRLDAFKRDFESGNPPYNIPRTIIDAFHRSTTALVATGQAERALRAGDVAPDLTLEGSDGTLVSLSDLLAKGPAVLTFYRGAWCPYCNLELAALQEALPEIVARGASLVAISPQTAPNSRKSIRQHNLTFPMLRDDGGELAAKFGLRWKLSEEMIGVHKSLGADLEAFNGNNAWTLPMPARYIIDRDSVIAYSEINPDYTKRPDPSELLPTLDLLASRRGA</sequence>
<dbReference type="AlphaFoldDB" id="A0A387G5C7"/>
<proteinExistence type="inferred from homology"/>
<dbReference type="Gene3D" id="3.40.30.10">
    <property type="entry name" value="Glutaredoxin"/>
    <property type="match status" value="1"/>
</dbReference>
<dbReference type="InterPro" id="IPR000866">
    <property type="entry name" value="AhpC/TSA"/>
</dbReference>
<keyword evidence="13" id="KW-0614">Plasmid</keyword>
<comment type="catalytic activity">
    <reaction evidence="11">
        <text>a hydroperoxide + [thioredoxin]-dithiol = an alcohol + [thioredoxin]-disulfide + H2O</text>
        <dbReference type="Rhea" id="RHEA:62620"/>
        <dbReference type="Rhea" id="RHEA-COMP:10698"/>
        <dbReference type="Rhea" id="RHEA-COMP:10700"/>
        <dbReference type="ChEBI" id="CHEBI:15377"/>
        <dbReference type="ChEBI" id="CHEBI:29950"/>
        <dbReference type="ChEBI" id="CHEBI:30879"/>
        <dbReference type="ChEBI" id="CHEBI:35924"/>
        <dbReference type="ChEBI" id="CHEBI:50058"/>
        <dbReference type="EC" id="1.11.1.24"/>
    </reaction>
</comment>
<evidence type="ECO:0000313" key="13">
    <source>
        <dbReference type="EMBL" id="AYG63211.1"/>
    </source>
</evidence>
<dbReference type="PANTHER" id="PTHR42801:SF7">
    <property type="entry name" value="SLL1159 PROTEIN"/>
    <property type="match status" value="1"/>
</dbReference>
<keyword evidence="6" id="KW-1015">Disulfide bond</keyword>
<evidence type="ECO:0000256" key="4">
    <source>
        <dbReference type="ARBA" id="ARBA00022862"/>
    </source>
</evidence>
<protein>
    <recommendedName>
        <fullName evidence="2">thioredoxin-dependent peroxiredoxin</fullName>
        <ecNumber evidence="2">1.11.1.24</ecNumber>
    </recommendedName>
    <alternativeName>
        <fullName evidence="8">Thioredoxin peroxidase</fullName>
    </alternativeName>
    <alternativeName>
        <fullName evidence="10">Thioredoxin-dependent peroxiredoxin Bcp</fullName>
    </alternativeName>
</protein>
<keyword evidence="7" id="KW-0676">Redox-active center</keyword>
<dbReference type="Proteomes" id="UP000282195">
    <property type="component" value="Plasmid pRCCGE525c"/>
</dbReference>
<dbReference type="RefSeq" id="WP_120708119.1">
    <property type="nucleotide sequence ID" value="NZ_CP032695.1"/>
</dbReference>
<dbReference type="EMBL" id="CP032695">
    <property type="protein sequence ID" value="AYG63211.1"/>
    <property type="molecule type" value="Genomic_DNA"/>
</dbReference>
<feature type="domain" description="Thioredoxin" evidence="12">
    <location>
        <begin position="48"/>
        <end position="221"/>
    </location>
</feature>
<comment type="similarity">
    <text evidence="9">Belongs to the peroxiredoxin family. BCP/PrxQ subfamily.</text>
</comment>
<evidence type="ECO:0000256" key="2">
    <source>
        <dbReference type="ARBA" id="ARBA00013017"/>
    </source>
</evidence>
<dbReference type="PROSITE" id="PS51352">
    <property type="entry name" value="THIOREDOXIN_2"/>
    <property type="match status" value="1"/>
</dbReference>
<dbReference type="GO" id="GO:0005737">
    <property type="term" value="C:cytoplasm"/>
    <property type="evidence" value="ECO:0007669"/>
    <property type="project" value="TreeGrafter"/>
</dbReference>
<keyword evidence="14" id="KW-1185">Reference proteome</keyword>
<dbReference type="GO" id="GO:0034599">
    <property type="term" value="P:cellular response to oxidative stress"/>
    <property type="evidence" value="ECO:0007669"/>
    <property type="project" value="TreeGrafter"/>
</dbReference>
<evidence type="ECO:0000256" key="9">
    <source>
        <dbReference type="ARBA" id="ARBA00038489"/>
    </source>
</evidence>
<dbReference type="CDD" id="cd02970">
    <property type="entry name" value="PRX_like2"/>
    <property type="match status" value="1"/>
</dbReference>
<evidence type="ECO:0000256" key="10">
    <source>
        <dbReference type="ARBA" id="ARBA00042639"/>
    </source>
</evidence>
<dbReference type="Pfam" id="PF00578">
    <property type="entry name" value="AhpC-TSA"/>
    <property type="match status" value="1"/>
</dbReference>
<evidence type="ECO:0000256" key="6">
    <source>
        <dbReference type="ARBA" id="ARBA00023157"/>
    </source>
</evidence>